<dbReference type="AlphaFoldDB" id="A0A5J5F2G8"/>
<comment type="caution">
    <text evidence="2">The sequence shown here is derived from an EMBL/GenBank/DDBJ whole genome shotgun (WGS) entry which is preliminary data.</text>
</comment>
<gene>
    <name evidence="2" type="ORF">FN846DRAFT_905145</name>
</gene>
<dbReference type="InParanoid" id="A0A5J5F2G8"/>
<dbReference type="Gene3D" id="3.30.930.10">
    <property type="entry name" value="Bira Bifunctional Protein, Domain 2"/>
    <property type="match status" value="1"/>
</dbReference>
<dbReference type="InterPro" id="IPR045864">
    <property type="entry name" value="aa-tRNA-synth_II/BPL/LPL"/>
</dbReference>
<feature type="domain" description="FDX-ACB" evidence="1">
    <location>
        <begin position="224"/>
        <end position="298"/>
    </location>
</feature>
<name>A0A5J5F2G8_9PEZI</name>
<organism evidence="2 3">
    <name type="scientific">Sphaerosporella brunnea</name>
    <dbReference type="NCBI Taxonomy" id="1250544"/>
    <lineage>
        <taxon>Eukaryota</taxon>
        <taxon>Fungi</taxon>
        <taxon>Dikarya</taxon>
        <taxon>Ascomycota</taxon>
        <taxon>Pezizomycotina</taxon>
        <taxon>Pezizomycetes</taxon>
        <taxon>Pezizales</taxon>
        <taxon>Pyronemataceae</taxon>
        <taxon>Sphaerosporella</taxon>
    </lineage>
</organism>
<dbReference type="Proteomes" id="UP000326924">
    <property type="component" value="Unassembled WGS sequence"/>
</dbReference>
<dbReference type="SUPFAM" id="SSF54991">
    <property type="entry name" value="Anticodon-binding domain of PheRS"/>
    <property type="match status" value="1"/>
</dbReference>
<dbReference type="InterPro" id="IPR036690">
    <property type="entry name" value="Fdx_antiC-bd_sf"/>
</dbReference>
<dbReference type="Pfam" id="PF03147">
    <property type="entry name" value="FDX-ACB"/>
    <property type="match status" value="1"/>
</dbReference>
<dbReference type="SMART" id="SM00896">
    <property type="entry name" value="FDX-ACB"/>
    <property type="match status" value="1"/>
</dbReference>
<dbReference type="EMBL" id="VXIS01000049">
    <property type="protein sequence ID" value="KAA8910153.1"/>
    <property type="molecule type" value="Genomic_DNA"/>
</dbReference>
<evidence type="ECO:0000313" key="2">
    <source>
        <dbReference type="EMBL" id="KAA8910153.1"/>
    </source>
</evidence>
<evidence type="ECO:0000313" key="3">
    <source>
        <dbReference type="Proteomes" id="UP000326924"/>
    </source>
</evidence>
<reference evidence="2 3" key="1">
    <citation type="submission" date="2019-09" db="EMBL/GenBank/DDBJ databases">
        <title>Draft genome of the ectomycorrhizal ascomycete Sphaerosporella brunnea.</title>
        <authorList>
            <consortium name="DOE Joint Genome Institute"/>
            <person name="Benucci G.M."/>
            <person name="Marozzi G."/>
            <person name="Antonielli L."/>
            <person name="Sanchez S."/>
            <person name="Marco P."/>
            <person name="Wang X."/>
            <person name="Falini L.B."/>
            <person name="Barry K."/>
            <person name="Haridas S."/>
            <person name="Lipzen A."/>
            <person name="Labutti K."/>
            <person name="Grigoriev I.V."/>
            <person name="Murat C."/>
            <person name="Martin F."/>
            <person name="Albertini E."/>
            <person name="Donnini D."/>
            <person name="Bonito G."/>
        </authorList>
    </citation>
    <scope>NUCLEOTIDE SEQUENCE [LARGE SCALE GENOMIC DNA]</scope>
    <source>
        <strain evidence="2 3">Sb_GMNB300</strain>
    </source>
</reference>
<dbReference type="OrthoDB" id="4457at2759"/>
<dbReference type="Gene3D" id="3.30.70.380">
    <property type="entry name" value="Ferrodoxin-fold anticodon-binding domain"/>
    <property type="match status" value="1"/>
</dbReference>
<sequence>MFWQQEQAPYTPPLNTLNMGKLSHPPLLCQYGVLLKKYGVPLSTVQTRMKGVKTRAESQAEHQTLAPEEEGEIVGWIEKSDDMAIPPGATQVVRMTEHSAKECEAVAAHLKRSLEGVVVEAKKAVIAARQRKMTLRWIEAYFLFTSPSWELESLPNNAGVPDKLGWGVRRRPVARFVAMLLFGIPDIRHFRSKDEKIPEPIQGGPGLQVRAGLEVPAVLQGCGFLTQNLFQRPGAVRRERHDGGCLSMNSCTARLGRKSLCFRVNYRSLEKTLTNDETDVLHESVRNALHERYGVELR</sequence>
<evidence type="ECO:0000259" key="1">
    <source>
        <dbReference type="SMART" id="SM00896"/>
    </source>
</evidence>
<accession>A0A5J5F2G8</accession>
<protein>
    <recommendedName>
        <fullName evidence="1">FDX-ACB domain-containing protein</fullName>
    </recommendedName>
</protein>
<proteinExistence type="predicted"/>
<dbReference type="InterPro" id="IPR005121">
    <property type="entry name" value="Fdx_antiC-bd"/>
</dbReference>
<keyword evidence="3" id="KW-1185">Reference proteome</keyword>